<dbReference type="AlphaFoldDB" id="A0A8X6HGD0"/>
<evidence type="ECO:0000313" key="2">
    <source>
        <dbReference type="Proteomes" id="UP000887116"/>
    </source>
</evidence>
<protein>
    <submittedName>
        <fullName evidence="1">Uncharacterized protein</fullName>
    </submittedName>
</protein>
<keyword evidence="2" id="KW-1185">Reference proteome</keyword>
<name>A0A8X6HGD0_TRICU</name>
<comment type="caution">
    <text evidence="1">The sequence shown here is derived from an EMBL/GenBank/DDBJ whole genome shotgun (WGS) entry which is preliminary data.</text>
</comment>
<dbReference type="OrthoDB" id="6431522at2759"/>
<dbReference type="Proteomes" id="UP000887116">
    <property type="component" value="Unassembled WGS sequence"/>
</dbReference>
<dbReference type="EMBL" id="BMAO01018399">
    <property type="protein sequence ID" value="GFR23144.1"/>
    <property type="molecule type" value="Genomic_DNA"/>
</dbReference>
<reference evidence="1" key="1">
    <citation type="submission" date="2020-07" db="EMBL/GenBank/DDBJ databases">
        <title>Multicomponent nature underlies the extraordinary mechanical properties of spider dragline silk.</title>
        <authorList>
            <person name="Kono N."/>
            <person name="Nakamura H."/>
            <person name="Mori M."/>
            <person name="Yoshida Y."/>
            <person name="Ohtoshi R."/>
            <person name="Malay A.D."/>
            <person name="Moran D.A.P."/>
            <person name="Tomita M."/>
            <person name="Numata K."/>
            <person name="Arakawa K."/>
        </authorList>
    </citation>
    <scope>NUCLEOTIDE SEQUENCE</scope>
</reference>
<accession>A0A8X6HGD0</accession>
<evidence type="ECO:0000313" key="1">
    <source>
        <dbReference type="EMBL" id="GFR23144.1"/>
    </source>
</evidence>
<organism evidence="1 2">
    <name type="scientific">Trichonephila clavata</name>
    <name type="common">Joro spider</name>
    <name type="synonym">Nephila clavata</name>
    <dbReference type="NCBI Taxonomy" id="2740835"/>
    <lineage>
        <taxon>Eukaryota</taxon>
        <taxon>Metazoa</taxon>
        <taxon>Ecdysozoa</taxon>
        <taxon>Arthropoda</taxon>
        <taxon>Chelicerata</taxon>
        <taxon>Arachnida</taxon>
        <taxon>Araneae</taxon>
        <taxon>Araneomorphae</taxon>
        <taxon>Entelegynae</taxon>
        <taxon>Araneoidea</taxon>
        <taxon>Nephilidae</taxon>
        <taxon>Trichonephila</taxon>
    </lineage>
</organism>
<proteinExistence type="predicted"/>
<sequence length="88" mass="9845">MKSDTSPLVFCTLLYRMRGPMNRLLIGQDTVADKRISTLEEDGYLWYSDVSIMGVTGYTHYASSPHLLSQTVSQYTCCDLSLLITGKS</sequence>
<gene>
    <name evidence="1" type="primary">AVEN_204667_1</name>
    <name evidence="1" type="ORF">TNCT_660991</name>
</gene>